<sequence length="28" mass="3586">MLLKMLRCLFVYDFYILKKTMWKLLNLF</sequence>
<proteinExistence type="predicted"/>
<organism evidence="1">
    <name type="scientific">Anguilla anguilla</name>
    <name type="common">European freshwater eel</name>
    <name type="synonym">Muraena anguilla</name>
    <dbReference type="NCBI Taxonomy" id="7936"/>
    <lineage>
        <taxon>Eukaryota</taxon>
        <taxon>Metazoa</taxon>
        <taxon>Chordata</taxon>
        <taxon>Craniata</taxon>
        <taxon>Vertebrata</taxon>
        <taxon>Euteleostomi</taxon>
        <taxon>Actinopterygii</taxon>
        <taxon>Neopterygii</taxon>
        <taxon>Teleostei</taxon>
        <taxon>Anguilliformes</taxon>
        <taxon>Anguillidae</taxon>
        <taxon>Anguilla</taxon>
    </lineage>
</organism>
<reference evidence="1" key="1">
    <citation type="submission" date="2014-11" db="EMBL/GenBank/DDBJ databases">
        <authorList>
            <person name="Amaro Gonzalez C."/>
        </authorList>
    </citation>
    <scope>NUCLEOTIDE SEQUENCE</scope>
</reference>
<dbReference type="EMBL" id="GBXM01024422">
    <property type="protein sequence ID" value="JAH84155.1"/>
    <property type="molecule type" value="Transcribed_RNA"/>
</dbReference>
<protein>
    <submittedName>
        <fullName evidence="1">Uncharacterized protein</fullName>
    </submittedName>
</protein>
<reference evidence="1" key="2">
    <citation type="journal article" date="2015" name="Fish Shellfish Immunol.">
        <title>Early steps in the European eel (Anguilla anguilla)-Vibrio vulnificus interaction in the gills: Role of the RtxA13 toxin.</title>
        <authorList>
            <person name="Callol A."/>
            <person name="Pajuelo D."/>
            <person name="Ebbesson L."/>
            <person name="Teles M."/>
            <person name="MacKenzie S."/>
            <person name="Amaro C."/>
        </authorList>
    </citation>
    <scope>NUCLEOTIDE SEQUENCE</scope>
</reference>
<evidence type="ECO:0000313" key="1">
    <source>
        <dbReference type="EMBL" id="JAH84155.1"/>
    </source>
</evidence>
<accession>A0A0E9W3J5</accession>
<name>A0A0E9W3J5_ANGAN</name>
<dbReference type="AlphaFoldDB" id="A0A0E9W3J5"/>